<evidence type="ECO:0000256" key="1">
    <source>
        <dbReference type="SAM" id="MobiDB-lite"/>
    </source>
</evidence>
<feature type="compositionally biased region" description="Low complexity" evidence="1">
    <location>
        <begin position="240"/>
        <end position="262"/>
    </location>
</feature>
<feature type="compositionally biased region" description="Pro residues" evidence="1">
    <location>
        <begin position="263"/>
        <end position="281"/>
    </location>
</feature>
<dbReference type="AlphaFoldDB" id="A0A7U4J997"/>
<accession>A0A7U4J997</accession>
<evidence type="ECO:0000313" key="3">
    <source>
        <dbReference type="Proteomes" id="UP000032300"/>
    </source>
</evidence>
<sequence length="348" mass="36526">MEIMTEEPKNDAAPIDNGADFSGMVNSAGSLFLNGWAVTRAGDPCQVTVFVDGVEAASMMSTEERAHLARRNASKGLGGWSVDLRKLLKPGPNRIDVRLPNGKSLRRSPFIHHAPPAVRPLAAGESRLYQGHAQLVGQDALRGWVMGPGGDTAVVTVHVNGREPVSFLADKPQIETIDGTQRTVFGWSIDLTDVLMPGMNVIEVRDAEGRPLGASPFLQRIRKQPAAAAPAPASAPAPAKPAAAAAPAKPASAPSAPVAASTPAPPKPAPAPPVEPVPQPAKMPSAADLDEMSLDDISLAMAGGMIAVEAPVVPPVTVVAQPVPRPAPVDRFRHEPGFFERLLRNLKR</sequence>
<dbReference type="Proteomes" id="UP000032300">
    <property type="component" value="Chromosome"/>
</dbReference>
<reference evidence="2 3" key="1">
    <citation type="journal article" date="2015" name="Int. J. Syst. Evol. Microbiol.">
        <title>Sphingomonas hengshuiensis sp. nov., isolated from lake wetland.</title>
        <authorList>
            <person name="Wei S."/>
            <person name="Wang T."/>
            <person name="Liu H."/>
            <person name="Zhang C."/>
            <person name="Guo J."/>
            <person name="Wang Q."/>
            <person name="Liang K."/>
            <person name="Zhang Z."/>
        </authorList>
    </citation>
    <scope>NUCLEOTIDE SEQUENCE [LARGE SCALE GENOMIC DNA]</scope>
    <source>
        <strain evidence="2 3">WHSC-8</strain>
    </source>
</reference>
<proteinExistence type="predicted"/>
<reference evidence="2 3" key="2">
    <citation type="submission" date="2015-02" db="EMBL/GenBank/DDBJ databases">
        <title>The complete genome of Sphingomonas hengshuiensis sp. WHSC-8 isolated from soil of Hengshui Lake.</title>
        <authorList>
            <person name="Wei S."/>
            <person name="Guo J."/>
            <person name="Su C."/>
            <person name="Wu R."/>
            <person name="Zhang Z."/>
            <person name="Liang K."/>
            <person name="Li H."/>
            <person name="Wang T."/>
            <person name="Liu H."/>
            <person name="Zhang C."/>
            <person name="Li Z."/>
            <person name="Wang Q."/>
            <person name="Meng J."/>
        </authorList>
    </citation>
    <scope>NUCLEOTIDE SEQUENCE [LARGE SCALE GENOMIC DNA]</scope>
    <source>
        <strain evidence="2 3">WHSC-8</strain>
    </source>
</reference>
<feature type="region of interest" description="Disordered" evidence="1">
    <location>
        <begin position="223"/>
        <end position="285"/>
    </location>
</feature>
<dbReference type="KEGG" id="sphi:TS85_13720"/>
<name>A0A7U4J997_9SPHN</name>
<organism evidence="2 3">
    <name type="scientific">Sphingomonas hengshuiensis</name>
    <dbReference type="NCBI Taxonomy" id="1609977"/>
    <lineage>
        <taxon>Bacteria</taxon>
        <taxon>Pseudomonadati</taxon>
        <taxon>Pseudomonadota</taxon>
        <taxon>Alphaproteobacteria</taxon>
        <taxon>Sphingomonadales</taxon>
        <taxon>Sphingomonadaceae</taxon>
        <taxon>Sphingomonas</taxon>
    </lineage>
</organism>
<gene>
    <name evidence="2" type="ORF">TS85_13720</name>
</gene>
<protein>
    <submittedName>
        <fullName evidence="2">Uncharacterized protein</fullName>
    </submittedName>
</protein>
<evidence type="ECO:0000313" key="2">
    <source>
        <dbReference type="EMBL" id="AJP72602.1"/>
    </source>
</evidence>
<dbReference type="EMBL" id="CP010836">
    <property type="protein sequence ID" value="AJP72602.1"/>
    <property type="molecule type" value="Genomic_DNA"/>
</dbReference>
<keyword evidence="3" id="KW-1185">Reference proteome</keyword>